<dbReference type="InterPro" id="IPR051697">
    <property type="entry name" value="Patched_domain-protein"/>
</dbReference>
<feature type="transmembrane region" description="Helical" evidence="3">
    <location>
        <begin position="719"/>
        <end position="743"/>
    </location>
</feature>
<feature type="transmembrane region" description="Helical" evidence="3">
    <location>
        <begin position="316"/>
        <end position="339"/>
    </location>
</feature>
<feature type="transmembrane region" description="Helical" evidence="3">
    <location>
        <begin position="208"/>
        <end position="229"/>
    </location>
</feature>
<keyword evidence="3" id="KW-0472">Membrane</keyword>
<evidence type="ECO:0000259" key="4">
    <source>
        <dbReference type="PROSITE" id="PS50156"/>
    </source>
</evidence>
<feature type="region of interest" description="Disordered" evidence="2">
    <location>
        <begin position="771"/>
        <end position="810"/>
    </location>
</feature>
<evidence type="ECO:0000256" key="3">
    <source>
        <dbReference type="SAM" id="Phobius"/>
    </source>
</evidence>
<evidence type="ECO:0000256" key="1">
    <source>
        <dbReference type="ARBA" id="ARBA00005585"/>
    </source>
</evidence>
<feature type="transmembrane region" description="Helical" evidence="3">
    <location>
        <begin position="182"/>
        <end position="201"/>
    </location>
</feature>
<reference evidence="5 6" key="1">
    <citation type="journal article" date="2021" name="Elife">
        <title>Chloroplast acquisition without the gene transfer in kleptoplastic sea slugs, Plakobranchus ocellatus.</title>
        <authorList>
            <person name="Maeda T."/>
            <person name="Takahashi S."/>
            <person name="Yoshida T."/>
            <person name="Shimamura S."/>
            <person name="Takaki Y."/>
            <person name="Nagai Y."/>
            <person name="Toyoda A."/>
            <person name="Suzuki Y."/>
            <person name="Arimoto A."/>
            <person name="Ishii H."/>
            <person name="Satoh N."/>
            <person name="Nishiyama T."/>
            <person name="Hasebe M."/>
            <person name="Maruyama T."/>
            <person name="Minagawa J."/>
            <person name="Obokata J."/>
            <person name="Shigenobu S."/>
        </authorList>
    </citation>
    <scope>NUCLEOTIDE SEQUENCE [LARGE SCALE GENOMIC DNA]</scope>
</reference>
<dbReference type="InterPro" id="IPR000731">
    <property type="entry name" value="SSD"/>
</dbReference>
<sequence>MGLLCGLGMKTFHETKEQEKLWVPRGSRLLAEKKWVDEAFPLESRYVTVLLVQNGGNMLTPVSMNALCDYYEEAVKYRVGSRTYDDLCLKAGPVCFVSSLLELWHYNLNVIRNLTRADILERVNSQSVSPISGVDNSDAAAWEKHTINMALKGHPDIANTYVYGTRSFLDEGYGAIDDDINLLTTGFSIVFVFVMLALGKFNLLEQKIYVSIAGMLCVGLAILVAYGLATAMDVIYSPIHSIMPFLILGIGVDDMFVVVETWKNLRPEEAKVDLPLKLALTLSRSGVSITVTSITDIVAFGIGASTVIPALSAFCIYASLGVFAMYVLVSTLFSAVLAIDERRVRSRRDACLPCLRHSSSYQPNKCSTGSSLLQAFFGRFYGPFITKTPVKVIITFIAVGMASVGLWRFILMEHDFDMVNYIPSSSYAHWFVRAKRQYFEREGISTNIYCGEMNYFEQRHRFDALYHDLTQSPDVQPGTIRAWFVAFNHTAFTTEAEYYQGLLQFLNSQVGAVYKPYIKLKGVDTGQTTIVASYITMNHIRMSNSAGRVESMDNLRHIIDSSDFPKFNGPGLPQYKCMAYCTEYMSYETNKVLQPELYRNLGLAAAAVFVVTFVLIANLWTSTLVFICVFFTVVDVGGVLQLWGTTIDTASSILLTLCVGLAVDFSAHIGHTFMTIPGSRKARAVATLADIGPAVFNGGFSTFLAFVLLSNSKSYGFQLFFRVFFSVVVFGMFHGLVFLPVILSTIGSPAYHHATAGPRVPVVAGGVVGDDDEDDDGIARKPKHGGFSASADGVSGSMPVTGDGDKPVGVDSMEMNGHTEGKQSEGLDGPLYVLYHGHDDLDQKGQPCSTETVSGQVGTQCAGRIPSSDGAQALTKL</sequence>
<feature type="transmembrane region" description="Helical" evidence="3">
    <location>
        <begin position="597"/>
        <end position="617"/>
    </location>
</feature>
<accession>A0AAV4AXQ2</accession>
<feature type="domain" description="SSD" evidence="4">
    <location>
        <begin position="179"/>
        <end position="339"/>
    </location>
</feature>
<dbReference type="Proteomes" id="UP000735302">
    <property type="component" value="Unassembled WGS sequence"/>
</dbReference>
<dbReference type="SUPFAM" id="SSF82866">
    <property type="entry name" value="Multidrug efflux transporter AcrB transmembrane domain"/>
    <property type="match status" value="2"/>
</dbReference>
<gene>
    <name evidence="5" type="ORF">PoB_003742400</name>
</gene>
<comment type="caution">
    <text evidence="5">The sequence shown here is derived from an EMBL/GenBank/DDBJ whole genome shotgun (WGS) entry which is preliminary data.</text>
</comment>
<dbReference type="Pfam" id="PF12349">
    <property type="entry name" value="Sterol-sensing"/>
    <property type="match status" value="1"/>
</dbReference>
<evidence type="ECO:0000313" key="5">
    <source>
        <dbReference type="EMBL" id="GFO10919.1"/>
    </source>
</evidence>
<dbReference type="PANTHER" id="PTHR10796:SF130">
    <property type="entry name" value="PATCHED DOMAIN-CONTAINING PROTEIN 3-LIKE PROTEIN"/>
    <property type="match status" value="1"/>
</dbReference>
<name>A0AAV4AXQ2_9GAST</name>
<comment type="similarity">
    <text evidence="1">Belongs to the patched family.</text>
</comment>
<dbReference type="GO" id="GO:0016020">
    <property type="term" value="C:membrane"/>
    <property type="evidence" value="ECO:0007669"/>
    <property type="project" value="TreeGrafter"/>
</dbReference>
<feature type="transmembrane region" description="Helical" evidence="3">
    <location>
        <begin position="624"/>
        <end position="644"/>
    </location>
</feature>
<feature type="transmembrane region" description="Helical" evidence="3">
    <location>
        <begin position="392"/>
        <end position="410"/>
    </location>
</feature>
<evidence type="ECO:0000256" key="2">
    <source>
        <dbReference type="SAM" id="MobiDB-lite"/>
    </source>
</evidence>
<proteinExistence type="inferred from homology"/>
<dbReference type="InterPro" id="IPR053958">
    <property type="entry name" value="HMGCR/SNAP/NPC1-like_SSD"/>
</dbReference>
<dbReference type="Gene3D" id="1.20.1640.10">
    <property type="entry name" value="Multidrug efflux transporter AcrB transmembrane domain"/>
    <property type="match status" value="2"/>
</dbReference>
<organism evidence="5 6">
    <name type="scientific">Plakobranchus ocellatus</name>
    <dbReference type="NCBI Taxonomy" id="259542"/>
    <lineage>
        <taxon>Eukaryota</taxon>
        <taxon>Metazoa</taxon>
        <taxon>Spiralia</taxon>
        <taxon>Lophotrochozoa</taxon>
        <taxon>Mollusca</taxon>
        <taxon>Gastropoda</taxon>
        <taxon>Heterobranchia</taxon>
        <taxon>Euthyneura</taxon>
        <taxon>Panpulmonata</taxon>
        <taxon>Sacoglossa</taxon>
        <taxon>Placobranchoidea</taxon>
        <taxon>Plakobranchidae</taxon>
        <taxon>Plakobranchus</taxon>
    </lineage>
</organism>
<feature type="transmembrane region" description="Helical" evidence="3">
    <location>
        <begin position="685"/>
        <end position="707"/>
    </location>
</feature>
<dbReference type="PANTHER" id="PTHR10796">
    <property type="entry name" value="PATCHED-RELATED"/>
    <property type="match status" value="1"/>
</dbReference>
<feature type="transmembrane region" description="Helical" evidence="3">
    <location>
        <begin position="287"/>
        <end position="310"/>
    </location>
</feature>
<feature type="transmembrane region" description="Helical" evidence="3">
    <location>
        <begin position="235"/>
        <end position="259"/>
    </location>
</feature>
<keyword evidence="3" id="KW-0812">Transmembrane</keyword>
<keyword evidence="6" id="KW-1185">Reference proteome</keyword>
<feature type="transmembrane region" description="Helical" evidence="3">
    <location>
        <begin position="650"/>
        <end position="673"/>
    </location>
</feature>
<protein>
    <submittedName>
        <fullName evidence="5">Patched domain-containing protein 3</fullName>
    </submittedName>
</protein>
<evidence type="ECO:0000313" key="6">
    <source>
        <dbReference type="Proteomes" id="UP000735302"/>
    </source>
</evidence>
<keyword evidence="3" id="KW-1133">Transmembrane helix</keyword>
<dbReference type="PROSITE" id="PS50156">
    <property type="entry name" value="SSD"/>
    <property type="match status" value="1"/>
</dbReference>
<dbReference type="EMBL" id="BLXT01004211">
    <property type="protein sequence ID" value="GFO10919.1"/>
    <property type="molecule type" value="Genomic_DNA"/>
</dbReference>
<dbReference type="AlphaFoldDB" id="A0AAV4AXQ2"/>